<gene>
    <name evidence="2" type="ORF">LLUT_LOCUS25127</name>
</gene>
<evidence type="ECO:0000313" key="2">
    <source>
        <dbReference type="EMBL" id="CAL0324067.1"/>
    </source>
</evidence>
<proteinExistence type="predicted"/>
<evidence type="ECO:0000313" key="3">
    <source>
        <dbReference type="Proteomes" id="UP001497480"/>
    </source>
</evidence>
<comment type="caution">
    <text evidence="2">The sequence shown here is derived from an EMBL/GenBank/DDBJ whole genome shotgun (WGS) entry which is preliminary data.</text>
</comment>
<evidence type="ECO:0000256" key="1">
    <source>
        <dbReference type="SAM" id="MobiDB-lite"/>
    </source>
</evidence>
<dbReference type="PRINTS" id="PR01217">
    <property type="entry name" value="PRICHEXTENSN"/>
</dbReference>
<feature type="region of interest" description="Disordered" evidence="1">
    <location>
        <begin position="1"/>
        <end position="47"/>
    </location>
</feature>
<feature type="compositionally biased region" description="Pro residues" evidence="1">
    <location>
        <begin position="186"/>
        <end position="209"/>
    </location>
</feature>
<keyword evidence="3" id="KW-1185">Reference proteome</keyword>
<organism evidence="2 3">
    <name type="scientific">Lupinus luteus</name>
    <name type="common">European yellow lupine</name>
    <dbReference type="NCBI Taxonomy" id="3873"/>
    <lineage>
        <taxon>Eukaryota</taxon>
        <taxon>Viridiplantae</taxon>
        <taxon>Streptophyta</taxon>
        <taxon>Embryophyta</taxon>
        <taxon>Tracheophyta</taxon>
        <taxon>Spermatophyta</taxon>
        <taxon>Magnoliopsida</taxon>
        <taxon>eudicotyledons</taxon>
        <taxon>Gunneridae</taxon>
        <taxon>Pentapetalae</taxon>
        <taxon>rosids</taxon>
        <taxon>fabids</taxon>
        <taxon>Fabales</taxon>
        <taxon>Fabaceae</taxon>
        <taxon>Papilionoideae</taxon>
        <taxon>50 kb inversion clade</taxon>
        <taxon>genistoids sensu lato</taxon>
        <taxon>core genistoids</taxon>
        <taxon>Genisteae</taxon>
        <taxon>Lupinus</taxon>
    </lineage>
</organism>
<feature type="compositionally biased region" description="Pro residues" evidence="1">
    <location>
        <begin position="252"/>
        <end position="267"/>
    </location>
</feature>
<dbReference type="PANTHER" id="PTHR33098">
    <property type="entry name" value="COTTON FIBER (DUF761)"/>
    <property type="match status" value="1"/>
</dbReference>
<dbReference type="PANTHER" id="PTHR33098:SF36">
    <property type="entry name" value="HYDROXYPROLINE-RICH GLYCOPROTEIN FAMILY PROTEIN"/>
    <property type="match status" value="1"/>
</dbReference>
<dbReference type="Pfam" id="PF05553">
    <property type="entry name" value="DUF761"/>
    <property type="match status" value="1"/>
</dbReference>
<feature type="region of interest" description="Disordered" evidence="1">
    <location>
        <begin position="138"/>
        <end position="293"/>
    </location>
</feature>
<feature type="compositionally biased region" description="Polar residues" evidence="1">
    <location>
        <begin position="7"/>
        <end position="40"/>
    </location>
</feature>
<dbReference type="Proteomes" id="UP001497480">
    <property type="component" value="Unassembled WGS sequence"/>
</dbReference>
<reference evidence="2 3" key="1">
    <citation type="submission" date="2024-03" db="EMBL/GenBank/DDBJ databases">
        <authorList>
            <person name="Martinez-Hernandez J."/>
        </authorList>
    </citation>
    <scope>NUCLEOTIDE SEQUENCE [LARGE SCALE GENOMIC DNA]</scope>
</reference>
<accession>A0AAV1XRA3</accession>
<feature type="compositionally biased region" description="Pro residues" evidence="1">
    <location>
        <begin position="140"/>
        <end position="153"/>
    </location>
</feature>
<sequence>MMVLRTRVQNNNNNTDGETPRSYSYQNQSFTVSETIQDYTKPNPERETQRSWYEYDYSDRAAYSYKPFNGLRSINSDPDLRQESSWVNSDERWRFYDDTHVNGYQERRQVKAVGEEEKEELSIKNVEVDTFEVNKKEVPSVPPMPVVAPPSSAPLPHGKDVRRKGKGTYKAVGQARNHELGTKISQPPPPSSTTPPPPPSTTTPLPPPIRSKSATKEFLTSLKGKKKKQRHRSLENFDRILNYPKPHSTLPSQPPPPQLSPPPPPPSVFESLFSSKKTKHKKTHISSSKTEPVKGVTTLKPRMRESFYTLKETVSTSNESPLNIPIPPPPPPPPFNMPAWKFKVKGDFVIIDSISSTSNDFPDLEEVVESPNATNEVNECNINDDGEPEIPLFYQIPDVDIKANTFIAKFRAGLRMENMNSIKSNLGPSIYTETKEEAGTSSRYKAVYVL</sequence>
<dbReference type="EMBL" id="CAXHTB010000017">
    <property type="protein sequence ID" value="CAL0324067.1"/>
    <property type="molecule type" value="Genomic_DNA"/>
</dbReference>
<protein>
    <submittedName>
        <fullName evidence="2">Uncharacterized protein</fullName>
    </submittedName>
</protein>
<name>A0AAV1XRA3_LUPLU</name>
<dbReference type="InterPro" id="IPR008480">
    <property type="entry name" value="DUF761_pln"/>
</dbReference>
<dbReference type="AlphaFoldDB" id="A0AAV1XRA3"/>